<dbReference type="EMBL" id="CAACVJ010000678">
    <property type="protein sequence ID" value="VEP18242.1"/>
    <property type="molecule type" value="Genomic_DNA"/>
</dbReference>
<sequence length="46" mass="5396">MQSQQGNILLEILAKRKSTNEQVLNSLEINNFLTKPILEQIRIRFL</sequence>
<dbReference type="AlphaFoldDB" id="A0A563W3I3"/>
<organism evidence="1 2">
    <name type="scientific">Hyella patelloides LEGE 07179</name>
    <dbReference type="NCBI Taxonomy" id="945734"/>
    <lineage>
        <taxon>Bacteria</taxon>
        <taxon>Bacillati</taxon>
        <taxon>Cyanobacteriota</taxon>
        <taxon>Cyanophyceae</taxon>
        <taxon>Pleurocapsales</taxon>
        <taxon>Hyellaceae</taxon>
        <taxon>Hyella</taxon>
    </lineage>
</organism>
<protein>
    <submittedName>
        <fullName evidence="1">Uncharacterized protein</fullName>
    </submittedName>
</protein>
<accession>A0A563W3I3</accession>
<evidence type="ECO:0000313" key="1">
    <source>
        <dbReference type="EMBL" id="VEP18242.1"/>
    </source>
</evidence>
<dbReference type="Proteomes" id="UP000320055">
    <property type="component" value="Unassembled WGS sequence"/>
</dbReference>
<evidence type="ECO:0000313" key="2">
    <source>
        <dbReference type="Proteomes" id="UP000320055"/>
    </source>
</evidence>
<name>A0A563W3I3_9CYAN</name>
<reference evidence="1 2" key="1">
    <citation type="submission" date="2019-01" db="EMBL/GenBank/DDBJ databases">
        <authorList>
            <person name="Brito A."/>
        </authorList>
    </citation>
    <scope>NUCLEOTIDE SEQUENCE [LARGE SCALE GENOMIC DNA]</scope>
    <source>
        <strain evidence="1">1</strain>
    </source>
</reference>
<gene>
    <name evidence="1" type="ORF">H1P_710016</name>
</gene>
<proteinExistence type="predicted"/>
<keyword evidence="2" id="KW-1185">Reference proteome</keyword>